<evidence type="ECO:0000313" key="2">
    <source>
        <dbReference type="WBParaSite" id="L893_g17171.t1"/>
    </source>
</evidence>
<reference evidence="2" key="1">
    <citation type="submission" date="2016-11" db="UniProtKB">
        <authorList>
            <consortium name="WormBaseParasite"/>
        </authorList>
    </citation>
    <scope>IDENTIFICATION</scope>
</reference>
<dbReference type="AlphaFoldDB" id="A0A1I7YK78"/>
<sequence length="93" mass="10376">MGDVQGIDEEEPTLARKWEVVRLRHLLRVPELVGFLDARGYHGESGEDATDLRLDREVLLEVAELVNVAQEVIANDLPLLHVPLLVGHLSTAF</sequence>
<proteinExistence type="predicted"/>
<keyword evidence="1" id="KW-1185">Reference proteome</keyword>
<protein>
    <submittedName>
        <fullName evidence="2">Transcriptional regulator</fullName>
    </submittedName>
</protein>
<dbReference type="Proteomes" id="UP000095287">
    <property type="component" value="Unplaced"/>
</dbReference>
<evidence type="ECO:0000313" key="1">
    <source>
        <dbReference type="Proteomes" id="UP000095287"/>
    </source>
</evidence>
<dbReference type="WBParaSite" id="L893_g17171.t1">
    <property type="protein sequence ID" value="L893_g17171.t1"/>
    <property type="gene ID" value="L893_g17171"/>
</dbReference>
<organism evidence="1 2">
    <name type="scientific">Steinernema glaseri</name>
    <dbReference type="NCBI Taxonomy" id="37863"/>
    <lineage>
        <taxon>Eukaryota</taxon>
        <taxon>Metazoa</taxon>
        <taxon>Ecdysozoa</taxon>
        <taxon>Nematoda</taxon>
        <taxon>Chromadorea</taxon>
        <taxon>Rhabditida</taxon>
        <taxon>Tylenchina</taxon>
        <taxon>Panagrolaimomorpha</taxon>
        <taxon>Strongyloidoidea</taxon>
        <taxon>Steinernematidae</taxon>
        <taxon>Steinernema</taxon>
    </lineage>
</organism>
<accession>A0A1I7YK78</accession>
<name>A0A1I7YK78_9BILA</name>